<proteinExistence type="predicted"/>
<dbReference type="EMBL" id="OB660249">
    <property type="protein sequence ID" value="CAD7223750.1"/>
    <property type="molecule type" value="Genomic_DNA"/>
</dbReference>
<organism evidence="2">
    <name type="scientific">Cyprideis torosa</name>
    <dbReference type="NCBI Taxonomy" id="163714"/>
    <lineage>
        <taxon>Eukaryota</taxon>
        <taxon>Metazoa</taxon>
        <taxon>Ecdysozoa</taxon>
        <taxon>Arthropoda</taxon>
        <taxon>Crustacea</taxon>
        <taxon>Oligostraca</taxon>
        <taxon>Ostracoda</taxon>
        <taxon>Podocopa</taxon>
        <taxon>Podocopida</taxon>
        <taxon>Cytherocopina</taxon>
        <taxon>Cytheroidea</taxon>
        <taxon>Cytherideidae</taxon>
        <taxon>Cyprideis</taxon>
    </lineage>
</organism>
<feature type="region of interest" description="Disordered" evidence="1">
    <location>
        <begin position="274"/>
        <end position="313"/>
    </location>
</feature>
<protein>
    <submittedName>
        <fullName evidence="2">Uncharacterized protein</fullName>
    </submittedName>
</protein>
<feature type="compositionally biased region" description="Gly residues" evidence="1">
    <location>
        <begin position="239"/>
        <end position="248"/>
    </location>
</feature>
<evidence type="ECO:0000256" key="1">
    <source>
        <dbReference type="SAM" id="MobiDB-lite"/>
    </source>
</evidence>
<feature type="region of interest" description="Disordered" evidence="1">
    <location>
        <begin position="94"/>
        <end position="138"/>
    </location>
</feature>
<dbReference type="AlphaFoldDB" id="A0A7R8W2S7"/>
<evidence type="ECO:0000313" key="2">
    <source>
        <dbReference type="EMBL" id="CAD7223750.1"/>
    </source>
</evidence>
<feature type="region of interest" description="Disordered" evidence="1">
    <location>
        <begin position="214"/>
        <end position="252"/>
    </location>
</feature>
<accession>A0A7R8W2S7</accession>
<feature type="compositionally biased region" description="Low complexity" evidence="1">
    <location>
        <begin position="285"/>
        <end position="296"/>
    </location>
</feature>
<gene>
    <name evidence="2" type="ORF">CTOB1V02_LOCUS1730</name>
</gene>
<reference evidence="2" key="1">
    <citation type="submission" date="2020-11" db="EMBL/GenBank/DDBJ databases">
        <authorList>
            <person name="Tran Van P."/>
        </authorList>
    </citation>
    <scope>NUCLEOTIDE SEQUENCE</scope>
</reference>
<feature type="compositionally biased region" description="Basic and acidic residues" evidence="1">
    <location>
        <begin position="217"/>
        <end position="229"/>
    </location>
</feature>
<feature type="compositionally biased region" description="Low complexity" evidence="1">
    <location>
        <begin position="128"/>
        <end position="138"/>
    </location>
</feature>
<name>A0A7R8W2S7_9CRUS</name>
<sequence>MHASLALCVRVAAVVVRHQETTRDRAGKGEGYPASGTGAKAAVPFLGTLNPVSPAKDDGLQIRVATDKIMSRGGKGGGGYGGGGGGGGYGSSSYGGGGRGGGDKKGGRSKSKGTKDMMMMSHGGSGFGSSSSSSSSSGKYKKVGGHGYVCEWGKKGKGYKCHSYGKKSKCKTKICKKKCKKCKKKKCKKVKGGYKYKCKKGAFGKGVVAADPAVEDSNGHHHDALKYDIPKSSGSQYKGSGGGSGGEGYHYDDPYSDVDAGYAAYDAATGGGYGDYPSQGSDQTKSSVYKSPSSKISSDDSKSKSSTLLTWIG</sequence>